<evidence type="ECO:0000313" key="3">
    <source>
        <dbReference type="Proteomes" id="UP000821866"/>
    </source>
</evidence>
<accession>A0A9J6ED36</accession>
<comment type="caution">
    <text evidence="2">The sequence shown here is derived from an EMBL/GenBank/DDBJ whole genome shotgun (WGS) entry which is preliminary data.</text>
</comment>
<evidence type="ECO:0000313" key="2">
    <source>
        <dbReference type="EMBL" id="KAH8032013.1"/>
    </source>
</evidence>
<proteinExistence type="predicted"/>
<feature type="compositionally biased region" description="Pro residues" evidence="1">
    <location>
        <begin position="91"/>
        <end position="108"/>
    </location>
</feature>
<feature type="region of interest" description="Disordered" evidence="1">
    <location>
        <begin position="158"/>
        <end position="231"/>
    </location>
</feature>
<dbReference type="Proteomes" id="UP000821866">
    <property type="component" value="Chromosome 3"/>
</dbReference>
<reference evidence="2" key="1">
    <citation type="journal article" date="2020" name="Cell">
        <title>Large-Scale Comparative Analyses of Tick Genomes Elucidate Their Genetic Diversity and Vector Capacities.</title>
        <authorList>
            <consortium name="Tick Genome and Microbiome Consortium (TIGMIC)"/>
            <person name="Jia N."/>
            <person name="Wang J."/>
            <person name="Shi W."/>
            <person name="Du L."/>
            <person name="Sun Y."/>
            <person name="Zhan W."/>
            <person name="Jiang J.F."/>
            <person name="Wang Q."/>
            <person name="Zhang B."/>
            <person name="Ji P."/>
            <person name="Bell-Sakyi L."/>
            <person name="Cui X.M."/>
            <person name="Yuan T.T."/>
            <person name="Jiang B.G."/>
            <person name="Yang W.F."/>
            <person name="Lam T.T."/>
            <person name="Chang Q.C."/>
            <person name="Ding S.J."/>
            <person name="Wang X.J."/>
            <person name="Zhu J.G."/>
            <person name="Ruan X.D."/>
            <person name="Zhao L."/>
            <person name="Wei J.T."/>
            <person name="Ye R.Z."/>
            <person name="Que T.C."/>
            <person name="Du C.H."/>
            <person name="Zhou Y.H."/>
            <person name="Cheng J.X."/>
            <person name="Dai P.F."/>
            <person name="Guo W.B."/>
            <person name="Han X.H."/>
            <person name="Huang E.J."/>
            <person name="Li L.F."/>
            <person name="Wei W."/>
            <person name="Gao Y.C."/>
            <person name="Liu J.Z."/>
            <person name="Shao H.Z."/>
            <person name="Wang X."/>
            <person name="Wang C.C."/>
            <person name="Yang T.C."/>
            <person name="Huo Q.B."/>
            <person name="Li W."/>
            <person name="Chen H.Y."/>
            <person name="Chen S.E."/>
            <person name="Zhou L.G."/>
            <person name="Ni X.B."/>
            <person name="Tian J.H."/>
            <person name="Sheng Y."/>
            <person name="Liu T."/>
            <person name="Pan Y.S."/>
            <person name="Xia L.Y."/>
            <person name="Li J."/>
            <person name="Zhao F."/>
            <person name="Cao W.C."/>
        </authorList>
    </citation>
    <scope>NUCLEOTIDE SEQUENCE</scope>
    <source>
        <strain evidence="2">Rmic-2018</strain>
    </source>
</reference>
<keyword evidence="3" id="KW-1185">Reference proteome</keyword>
<feature type="compositionally biased region" description="Polar residues" evidence="1">
    <location>
        <begin position="218"/>
        <end position="231"/>
    </location>
</feature>
<dbReference type="AlphaFoldDB" id="A0A9J6ED36"/>
<protein>
    <submittedName>
        <fullName evidence="2">Uncharacterized protein</fullName>
    </submittedName>
</protein>
<evidence type="ECO:0000256" key="1">
    <source>
        <dbReference type="SAM" id="MobiDB-lite"/>
    </source>
</evidence>
<feature type="compositionally biased region" description="Low complexity" evidence="1">
    <location>
        <begin position="72"/>
        <end position="86"/>
    </location>
</feature>
<feature type="compositionally biased region" description="Low complexity" evidence="1">
    <location>
        <begin position="198"/>
        <end position="209"/>
    </location>
</feature>
<feature type="compositionally biased region" description="Basic residues" evidence="1">
    <location>
        <begin position="109"/>
        <end position="123"/>
    </location>
</feature>
<name>A0A9J6ED36_RHIMP</name>
<organism evidence="2 3">
    <name type="scientific">Rhipicephalus microplus</name>
    <name type="common">Cattle tick</name>
    <name type="synonym">Boophilus microplus</name>
    <dbReference type="NCBI Taxonomy" id="6941"/>
    <lineage>
        <taxon>Eukaryota</taxon>
        <taxon>Metazoa</taxon>
        <taxon>Ecdysozoa</taxon>
        <taxon>Arthropoda</taxon>
        <taxon>Chelicerata</taxon>
        <taxon>Arachnida</taxon>
        <taxon>Acari</taxon>
        <taxon>Parasitiformes</taxon>
        <taxon>Ixodida</taxon>
        <taxon>Ixodoidea</taxon>
        <taxon>Ixodidae</taxon>
        <taxon>Rhipicephalinae</taxon>
        <taxon>Rhipicephalus</taxon>
        <taxon>Boophilus</taxon>
    </lineage>
</organism>
<sequence>MVVAHLTNARRSVLYAPDPTSPGIGAVRNVTGHHHQNNPLFYRRTKPAPRNANAGEHGSQAGRPPGLHRRGPSLLPPNLLLHPRILARGLPGPPSEAPPRPDLPPRGPPRARAHLPPLHRTRRHPESSLLTKGMPHGPLASDKDPRILSMIVAQLPQLASSTRRPTPKLKRVNKPQTPWPLPQRAEADRQPTILTATSAASPGPSGGAPLDLSALLDATQNSNTHDGGQRL</sequence>
<feature type="region of interest" description="Disordered" evidence="1">
    <location>
        <begin position="32"/>
        <end position="143"/>
    </location>
</feature>
<dbReference type="EMBL" id="JABSTU010000005">
    <property type="protein sequence ID" value="KAH8032013.1"/>
    <property type="molecule type" value="Genomic_DNA"/>
</dbReference>
<gene>
    <name evidence="2" type="ORF">HPB51_022633</name>
</gene>
<reference evidence="2" key="2">
    <citation type="submission" date="2021-09" db="EMBL/GenBank/DDBJ databases">
        <authorList>
            <person name="Jia N."/>
            <person name="Wang J."/>
            <person name="Shi W."/>
            <person name="Du L."/>
            <person name="Sun Y."/>
            <person name="Zhan W."/>
            <person name="Jiang J."/>
            <person name="Wang Q."/>
            <person name="Zhang B."/>
            <person name="Ji P."/>
            <person name="Sakyi L.B."/>
            <person name="Cui X."/>
            <person name="Yuan T."/>
            <person name="Jiang B."/>
            <person name="Yang W."/>
            <person name="Lam T.T.-Y."/>
            <person name="Chang Q."/>
            <person name="Ding S."/>
            <person name="Wang X."/>
            <person name="Zhu J."/>
            <person name="Ruan X."/>
            <person name="Zhao L."/>
            <person name="Wei J."/>
            <person name="Que T."/>
            <person name="Du C."/>
            <person name="Cheng J."/>
            <person name="Dai P."/>
            <person name="Han X."/>
            <person name="Huang E."/>
            <person name="Gao Y."/>
            <person name="Liu J."/>
            <person name="Shao H."/>
            <person name="Ye R."/>
            <person name="Li L."/>
            <person name="Wei W."/>
            <person name="Wang X."/>
            <person name="Wang C."/>
            <person name="Huo Q."/>
            <person name="Li W."/>
            <person name="Guo W."/>
            <person name="Chen H."/>
            <person name="Chen S."/>
            <person name="Zhou L."/>
            <person name="Zhou L."/>
            <person name="Ni X."/>
            <person name="Tian J."/>
            <person name="Zhou Y."/>
            <person name="Sheng Y."/>
            <person name="Liu T."/>
            <person name="Pan Y."/>
            <person name="Xia L."/>
            <person name="Li J."/>
            <person name="Zhao F."/>
            <person name="Cao W."/>
        </authorList>
    </citation>
    <scope>NUCLEOTIDE SEQUENCE</scope>
    <source>
        <strain evidence="2">Rmic-2018</strain>
        <tissue evidence="2">Larvae</tissue>
    </source>
</reference>
<dbReference type="VEuPathDB" id="VectorBase:LOC119165571"/>